<dbReference type="InterPro" id="IPR041657">
    <property type="entry name" value="HTH_17"/>
</dbReference>
<evidence type="ECO:0000313" key="3">
    <source>
        <dbReference type="Proteomes" id="UP001304769"/>
    </source>
</evidence>
<reference evidence="2 3" key="1">
    <citation type="submission" date="2023-12" db="EMBL/GenBank/DDBJ databases">
        <title>Sinomonas terricola sp. nov, isolated from litchi orchard soil in Guangdong, PR China.</title>
        <authorList>
            <person name="Jiaxin W."/>
            <person name="Yang Z."/>
            <person name="Honghui Z."/>
        </authorList>
    </citation>
    <scope>NUCLEOTIDE SEQUENCE [LARGE SCALE GENOMIC DNA]</scope>
    <source>
        <strain evidence="2 3">JGH33</strain>
    </source>
</reference>
<evidence type="ECO:0000313" key="2">
    <source>
        <dbReference type="EMBL" id="MEA5457388.1"/>
    </source>
</evidence>
<dbReference type="EMBL" id="JAYGGQ010000033">
    <property type="protein sequence ID" value="MEA5457388.1"/>
    <property type="molecule type" value="Genomic_DNA"/>
</dbReference>
<dbReference type="NCBIfam" id="TIGR01764">
    <property type="entry name" value="excise"/>
    <property type="match status" value="1"/>
</dbReference>
<proteinExistence type="predicted"/>
<dbReference type="InterPro" id="IPR010093">
    <property type="entry name" value="SinI_DNA-bd"/>
</dbReference>
<dbReference type="RefSeq" id="WP_323281299.1">
    <property type="nucleotide sequence ID" value="NZ_JAYGGQ010000033.1"/>
</dbReference>
<comment type="caution">
    <text evidence="2">The sequence shown here is derived from an EMBL/GenBank/DDBJ whole genome shotgun (WGS) entry which is preliminary data.</text>
</comment>
<evidence type="ECO:0000259" key="1">
    <source>
        <dbReference type="Pfam" id="PF12728"/>
    </source>
</evidence>
<keyword evidence="3" id="KW-1185">Reference proteome</keyword>
<dbReference type="Pfam" id="PF12728">
    <property type="entry name" value="HTH_17"/>
    <property type="match status" value="1"/>
</dbReference>
<dbReference type="SUPFAM" id="SSF46955">
    <property type="entry name" value="Putative DNA-binding domain"/>
    <property type="match status" value="1"/>
</dbReference>
<feature type="domain" description="Helix-turn-helix" evidence="1">
    <location>
        <begin position="17"/>
        <end position="68"/>
    </location>
</feature>
<dbReference type="InterPro" id="IPR009061">
    <property type="entry name" value="DNA-bd_dom_put_sf"/>
</dbReference>
<gene>
    <name evidence="2" type="ORF">SPF06_21950</name>
</gene>
<sequence length="79" mass="8617">MSTPAPLPTPLPGLPPLLGIRELSAYLGVPVSTVYDWRARGLGPAAYRFGKHLKFAAADVTAWIEAQRDPAPRQPPDRR</sequence>
<dbReference type="InterPro" id="IPR036388">
    <property type="entry name" value="WH-like_DNA-bd_sf"/>
</dbReference>
<protein>
    <submittedName>
        <fullName evidence="2">Helix-turn-helix domain-containing protein</fullName>
    </submittedName>
</protein>
<organism evidence="2 3">
    <name type="scientific">Sinomonas terricola</name>
    <dbReference type="NCBI Taxonomy" id="3110330"/>
    <lineage>
        <taxon>Bacteria</taxon>
        <taxon>Bacillati</taxon>
        <taxon>Actinomycetota</taxon>
        <taxon>Actinomycetes</taxon>
        <taxon>Micrococcales</taxon>
        <taxon>Micrococcaceae</taxon>
        <taxon>Sinomonas</taxon>
    </lineage>
</organism>
<accession>A0ABU5TCP7</accession>
<dbReference type="Proteomes" id="UP001304769">
    <property type="component" value="Unassembled WGS sequence"/>
</dbReference>
<name>A0ABU5TCP7_9MICC</name>
<dbReference type="Gene3D" id="1.10.10.10">
    <property type="entry name" value="Winged helix-like DNA-binding domain superfamily/Winged helix DNA-binding domain"/>
    <property type="match status" value="1"/>
</dbReference>